<evidence type="ECO:0000256" key="1">
    <source>
        <dbReference type="ARBA" id="ARBA00005519"/>
    </source>
</evidence>
<evidence type="ECO:0000259" key="4">
    <source>
        <dbReference type="PROSITE" id="PS51173"/>
    </source>
</evidence>
<feature type="signal peptide" evidence="3">
    <location>
        <begin position="1"/>
        <end position="26"/>
    </location>
</feature>
<dbReference type="SUPFAM" id="SSF49384">
    <property type="entry name" value="Carbohydrate-binding domain"/>
    <property type="match status" value="1"/>
</dbReference>
<dbReference type="InterPro" id="IPR008965">
    <property type="entry name" value="CBM2/CBM3_carb-bd_dom_sf"/>
</dbReference>
<evidence type="ECO:0000313" key="6">
    <source>
        <dbReference type="Proteomes" id="UP001197247"/>
    </source>
</evidence>
<dbReference type="Proteomes" id="UP001197247">
    <property type="component" value="Unassembled WGS sequence"/>
</dbReference>
<keyword evidence="6" id="KW-1185">Reference proteome</keyword>
<evidence type="ECO:0000313" key="5">
    <source>
        <dbReference type="EMBL" id="MBT0768026.1"/>
    </source>
</evidence>
<name>A0ABS5TCV8_9ACTN</name>
<gene>
    <name evidence="5" type="ORF">KIH74_03770</name>
</gene>
<reference evidence="5 6" key="1">
    <citation type="submission" date="2021-05" db="EMBL/GenBank/DDBJ databases">
        <title>Kineosporia and Streptomyces sp. nov. two new marine actinobacteria isolated from Coral.</title>
        <authorList>
            <person name="Buangrab K."/>
            <person name="Sutthacheep M."/>
            <person name="Yeemin T."/>
            <person name="Harunari E."/>
            <person name="Igarashi Y."/>
            <person name="Kanchanasin P."/>
            <person name="Tanasupawat S."/>
            <person name="Phongsopitanun W."/>
        </authorList>
    </citation>
    <scope>NUCLEOTIDE SEQUENCE [LARGE SCALE GENOMIC DNA]</scope>
    <source>
        <strain evidence="5 6">J2-2</strain>
    </source>
</reference>
<comment type="similarity">
    <text evidence="1 2">Belongs to the glycosyl hydrolase 12 (cellulase H) family.</text>
</comment>
<dbReference type="Gene3D" id="2.60.120.180">
    <property type="match status" value="1"/>
</dbReference>
<feature type="chain" id="PRO_5045443877" evidence="3">
    <location>
        <begin position="27"/>
        <end position="351"/>
    </location>
</feature>
<keyword evidence="2" id="KW-0326">Glycosidase</keyword>
<dbReference type="SMART" id="SM00637">
    <property type="entry name" value="CBD_II"/>
    <property type="match status" value="1"/>
</dbReference>
<proteinExistence type="inferred from homology"/>
<sequence>MRHRLLMTAAALAAAVGLVQAPSAGAATTLCEQYATAKIQGGKYIVQNNRWGTSSEQCIDVTDTGFTISKQDGVNPTNGAPTAYPSVFWGCHYNNCTNGFSPIRADSTDFGKITTKAGLTYISSGNWNASYDIWFDPTARKDGQNTGAEIMVWTSHSGPPQPYGSKVATGVTIAGSTYDVWYGNSGWNVVSYVRTTAAADVSFTVDDFYKDSVTRGYAQRSWYLTSVQAGFEPWSGGKGLAVKTFSVNAPVTPPTCTAAFALNTTWNTGFTADVTVKNTGGTATGSWKVKWTWPGNQTISSIWNATETRSGKTVTASSMDYNSVVPAGGTTGFGMVVNGAATTPALTCTAT</sequence>
<accession>A0ABS5TCV8</accession>
<dbReference type="InterPro" id="IPR012291">
    <property type="entry name" value="CBM2_carb-bd_dom_sf"/>
</dbReference>
<keyword evidence="2" id="KW-0624">Polysaccharide degradation</keyword>
<dbReference type="SUPFAM" id="SSF49899">
    <property type="entry name" value="Concanavalin A-like lectins/glucanases"/>
    <property type="match status" value="1"/>
</dbReference>
<dbReference type="Pfam" id="PF01670">
    <property type="entry name" value="Glyco_hydro_12"/>
    <property type="match status" value="1"/>
</dbReference>
<dbReference type="Gene3D" id="2.60.40.290">
    <property type="match status" value="1"/>
</dbReference>
<dbReference type="EMBL" id="JAHBAY010000001">
    <property type="protein sequence ID" value="MBT0768026.1"/>
    <property type="molecule type" value="Genomic_DNA"/>
</dbReference>
<dbReference type="Pfam" id="PF00553">
    <property type="entry name" value="CBM_2"/>
    <property type="match status" value="1"/>
</dbReference>
<evidence type="ECO:0000256" key="3">
    <source>
        <dbReference type="SAM" id="SignalP"/>
    </source>
</evidence>
<keyword evidence="2" id="KW-0119">Carbohydrate metabolism</keyword>
<keyword evidence="2" id="KW-0378">Hydrolase</keyword>
<comment type="caution">
    <text evidence="5">The sequence shown here is derived from an EMBL/GenBank/DDBJ whole genome shotgun (WGS) entry which is preliminary data.</text>
</comment>
<dbReference type="PANTHER" id="PTHR34002">
    <property type="entry name" value="BLR1656 PROTEIN"/>
    <property type="match status" value="1"/>
</dbReference>
<protein>
    <submittedName>
        <fullName evidence="5">Cellulose binding domain-containing protein</fullName>
    </submittedName>
</protein>
<dbReference type="RefSeq" id="WP_214154286.1">
    <property type="nucleotide sequence ID" value="NZ_JAHBAY010000001.1"/>
</dbReference>
<dbReference type="InterPro" id="IPR013320">
    <property type="entry name" value="ConA-like_dom_sf"/>
</dbReference>
<dbReference type="PROSITE" id="PS51173">
    <property type="entry name" value="CBM2"/>
    <property type="match status" value="1"/>
</dbReference>
<organism evidence="5 6">
    <name type="scientific">Kineosporia corallincola</name>
    <dbReference type="NCBI Taxonomy" id="2835133"/>
    <lineage>
        <taxon>Bacteria</taxon>
        <taxon>Bacillati</taxon>
        <taxon>Actinomycetota</taxon>
        <taxon>Actinomycetes</taxon>
        <taxon>Kineosporiales</taxon>
        <taxon>Kineosporiaceae</taxon>
        <taxon>Kineosporia</taxon>
    </lineage>
</organism>
<dbReference type="InterPro" id="IPR002594">
    <property type="entry name" value="GH12"/>
</dbReference>
<dbReference type="InterPro" id="IPR013319">
    <property type="entry name" value="GH11/12"/>
</dbReference>
<feature type="domain" description="CBM2" evidence="4">
    <location>
        <begin position="249"/>
        <end position="351"/>
    </location>
</feature>
<evidence type="ECO:0000256" key="2">
    <source>
        <dbReference type="RuleBase" id="RU361163"/>
    </source>
</evidence>
<dbReference type="PANTHER" id="PTHR34002:SF9">
    <property type="entry name" value="XYLOGLUCAN-SPECIFIC ENDO-BETA-1,4-GLUCANASE A"/>
    <property type="match status" value="1"/>
</dbReference>
<dbReference type="InterPro" id="IPR001919">
    <property type="entry name" value="CBD2"/>
</dbReference>
<keyword evidence="3" id="KW-0732">Signal</keyword>